<dbReference type="GO" id="GO:0005737">
    <property type="term" value="C:cytoplasm"/>
    <property type="evidence" value="ECO:0007669"/>
    <property type="project" value="UniProtKB-SubCell"/>
</dbReference>
<keyword evidence="9" id="KW-0119">Carbohydrate metabolism</keyword>
<dbReference type="InterPro" id="IPR006232">
    <property type="entry name" value="Suc6P_hydrolase"/>
</dbReference>
<evidence type="ECO:0000256" key="6">
    <source>
        <dbReference type="ARBA" id="ARBA00023295"/>
    </source>
</evidence>
<reference evidence="12" key="2">
    <citation type="submission" date="2019-04" db="EMBL/GenBank/DDBJ databases">
        <authorList>
            <person name="Kok C.R."/>
            <person name="Hutkins R."/>
        </authorList>
    </citation>
    <scope>NUCLEOTIDE SEQUENCE</scope>
    <source>
        <strain evidence="12">CR15</strain>
    </source>
</reference>
<comment type="subcellular location">
    <subcellularLocation>
        <location evidence="9">Cytoplasm</location>
    </subcellularLocation>
</comment>
<comment type="catalytic activity">
    <reaction evidence="8">
        <text>Hydrolysis of terminal non-reducing beta-D-fructofuranoside residues in beta-D-fructofuranosides.</text>
        <dbReference type="EC" id="3.2.1.26"/>
    </reaction>
</comment>
<comment type="caution">
    <text evidence="12">The sequence shown here is derived from an EMBL/GenBank/DDBJ whole genome shotgun (WGS) entry which is preliminary data.</text>
</comment>
<organism evidence="12 13">
    <name type="scientific">Bifidobacterium longum subsp. longum</name>
    <dbReference type="NCBI Taxonomy" id="1679"/>
    <lineage>
        <taxon>Bacteria</taxon>
        <taxon>Bacillati</taxon>
        <taxon>Actinomycetota</taxon>
        <taxon>Actinomycetes</taxon>
        <taxon>Bifidobacteriales</taxon>
        <taxon>Bifidobacteriaceae</taxon>
        <taxon>Bifidobacterium</taxon>
    </lineage>
</organism>
<dbReference type="NCBIfam" id="TIGR01322">
    <property type="entry name" value="scrB_fam"/>
    <property type="match status" value="1"/>
</dbReference>
<feature type="domain" description="Glycosyl hydrolase family 32 N-terminal" evidence="10">
    <location>
        <begin position="34"/>
        <end position="329"/>
    </location>
</feature>
<keyword evidence="5 8" id="KW-0378">Hydrolase</keyword>
<dbReference type="Gene3D" id="2.115.10.20">
    <property type="entry name" value="Glycosyl hydrolase domain, family 43"/>
    <property type="match status" value="1"/>
</dbReference>
<evidence type="ECO:0000256" key="3">
    <source>
        <dbReference type="ARBA" id="ARBA00012758"/>
    </source>
</evidence>
<dbReference type="EMBL" id="SZNG01000009">
    <property type="protein sequence ID" value="TPH35629.1"/>
    <property type="molecule type" value="Genomic_DNA"/>
</dbReference>
<evidence type="ECO:0000256" key="4">
    <source>
        <dbReference type="ARBA" id="ARBA00019623"/>
    </source>
</evidence>
<dbReference type="InterPro" id="IPR013148">
    <property type="entry name" value="Glyco_hydro_32_N"/>
</dbReference>
<dbReference type="AlphaFoldDB" id="A0AA46JYE6"/>
<dbReference type="PANTHER" id="PTHR43101">
    <property type="entry name" value="BETA-FRUCTOSIDASE"/>
    <property type="match status" value="1"/>
</dbReference>
<dbReference type="RefSeq" id="WP_140514714.1">
    <property type="nucleotide sequence ID" value="NZ_SZNG01000009.1"/>
</dbReference>
<dbReference type="GO" id="GO:0005975">
    <property type="term" value="P:carbohydrate metabolic process"/>
    <property type="evidence" value="ECO:0007669"/>
    <property type="project" value="InterPro"/>
</dbReference>
<sequence>MTTKSMQQAIDTASTYIAEHAPEVAQASMRQTYHLMGPCGWINDPNGLIYYRGQYHFFYQFNPYSGFWGKMHWGHAVSDDLLHWTQLPMALAPSEPYDDHPQGGCFSGSAIEKDGKLYVAYTGTANHGNGFVQTQNIAISEDGVHFTKYEGNPVIEAPSGVPTDYFRDPKMWEHEGLYYMVVGAQRDGKAQALLYRSENLLDWEFLNVMHESRGEWGYMWECPDFFPLKDKWVFLCSPMGAGERTTVYFVGDIDYATGRFVYTVTGESDWGFDFYAPQTFVDAQGRRIAVGWANGWDWMPFWKDWGPTYQQGWCGSLSVPREVILNDDLTLSFRPVAELDRLRADMSAEENVTVRDGQRHVVQAGDGVHFDLSFALDLEATRAKQVDLLLRCGEGKRTVCTFDLEHAEMSVDRNDSDGWSKGKTHSPLMVAGSPRMEAEVIGDTSSLEIFINGGRVVHSLNVFAPATCNEIAVEPHGGDAALADIRGYALRP</sequence>
<dbReference type="InterPro" id="IPR051214">
    <property type="entry name" value="GH32_Enzymes"/>
</dbReference>
<evidence type="ECO:0000313" key="12">
    <source>
        <dbReference type="EMBL" id="TPH35629.1"/>
    </source>
</evidence>
<dbReference type="InterPro" id="IPR023296">
    <property type="entry name" value="Glyco_hydro_beta-prop_sf"/>
</dbReference>
<name>A0AA46JYE6_BIFLL</name>
<keyword evidence="6 8" id="KW-0326">Glycosidase</keyword>
<dbReference type="EC" id="3.2.1.26" evidence="3 8"/>
<protein>
    <recommendedName>
        <fullName evidence="4 8">Sucrose-6-phosphate hydrolase</fullName>
        <ecNumber evidence="3 8">3.2.1.26</ecNumber>
    </recommendedName>
    <alternativeName>
        <fullName evidence="7 9">Invertase</fullName>
    </alternativeName>
</protein>
<dbReference type="SUPFAM" id="SSF75005">
    <property type="entry name" value="Arabinanase/levansucrase/invertase"/>
    <property type="match status" value="1"/>
</dbReference>
<evidence type="ECO:0000259" key="11">
    <source>
        <dbReference type="Pfam" id="PF08244"/>
    </source>
</evidence>
<evidence type="ECO:0000259" key="10">
    <source>
        <dbReference type="Pfam" id="PF00251"/>
    </source>
</evidence>
<evidence type="ECO:0000313" key="13">
    <source>
        <dbReference type="Proteomes" id="UP000315512"/>
    </source>
</evidence>
<dbReference type="PANTHER" id="PTHR43101:SF1">
    <property type="entry name" value="BETA-FRUCTOSIDASE"/>
    <property type="match status" value="1"/>
</dbReference>
<evidence type="ECO:0000256" key="9">
    <source>
        <dbReference type="RuleBase" id="RU365015"/>
    </source>
</evidence>
<evidence type="ECO:0000256" key="5">
    <source>
        <dbReference type="ARBA" id="ARBA00022801"/>
    </source>
</evidence>
<dbReference type="InterPro" id="IPR001362">
    <property type="entry name" value="Glyco_hydro_32"/>
</dbReference>
<evidence type="ECO:0000256" key="2">
    <source>
        <dbReference type="ARBA" id="ARBA00009902"/>
    </source>
</evidence>
<dbReference type="Proteomes" id="UP000315512">
    <property type="component" value="Unassembled WGS sequence"/>
</dbReference>
<dbReference type="SUPFAM" id="SSF49899">
    <property type="entry name" value="Concanavalin A-like lectins/glucanases"/>
    <property type="match status" value="1"/>
</dbReference>
<gene>
    <name evidence="12" type="ORF">FCO76_07230</name>
</gene>
<feature type="domain" description="Glycosyl hydrolase family 32 C-terminal" evidence="11">
    <location>
        <begin position="338"/>
        <end position="485"/>
    </location>
</feature>
<comment type="similarity">
    <text evidence="2 8">Belongs to the glycosyl hydrolase 32 family.</text>
</comment>
<keyword evidence="9" id="KW-0963">Cytoplasm</keyword>
<comment type="pathway">
    <text evidence="1 9">Glycan biosynthesis; sucrose metabolism.</text>
</comment>
<dbReference type="SMART" id="SM00640">
    <property type="entry name" value="Glyco_32"/>
    <property type="match status" value="1"/>
</dbReference>
<evidence type="ECO:0000256" key="7">
    <source>
        <dbReference type="ARBA" id="ARBA00033367"/>
    </source>
</evidence>
<dbReference type="InterPro" id="IPR013320">
    <property type="entry name" value="ConA-like_dom_sf"/>
</dbReference>
<reference evidence="12" key="1">
    <citation type="journal article" date="2019" name="Appl. Environ. Microbiol.">
        <title>An in vitro enrichment strategy for formulating synergistic synbiotics.</title>
        <authorList>
            <person name="Kok C.R."/>
            <person name="Quintero D.F.G."/>
            <person name="Niyirora C."/>
            <person name="Rose D."/>
            <person name="Li A."/>
            <person name="Hutkins R."/>
        </authorList>
    </citation>
    <scope>NUCLEOTIDE SEQUENCE</scope>
    <source>
        <strain evidence="12">CR15</strain>
    </source>
</reference>
<accession>A0AA46JYE6</accession>
<evidence type="ECO:0000256" key="1">
    <source>
        <dbReference type="ARBA" id="ARBA00004914"/>
    </source>
</evidence>
<proteinExistence type="inferred from homology"/>
<dbReference type="Gene3D" id="2.60.120.560">
    <property type="entry name" value="Exo-inulinase, domain 1"/>
    <property type="match status" value="1"/>
</dbReference>
<evidence type="ECO:0000256" key="8">
    <source>
        <dbReference type="RuleBase" id="RU362110"/>
    </source>
</evidence>
<comment type="function">
    <text evidence="9">Enables the bacterium to metabolize sucrose as a sole carbon source.</text>
</comment>
<dbReference type="CDD" id="cd08996">
    <property type="entry name" value="GH32_FFase"/>
    <property type="match status" value="1"/>
</dbReference>
<dbReference type="GO" id="GO:0004564">
    <property type="term" value="F:beta-fructofuranosidase activity"/>
    <property type="evidence" value="ECO:0007669"/>
    <property type="project" value="UniProtKB-EC"/>
</dbReference>
<dbReference type="Pfam" id="PF08244">
    <property type="entry name" value="Glyco_hydro_32C"/>
    <property type="match status" value="1"/>
</dbReference>
<dbReference type="Pfam" id="PF00251">
    <property type="entry name" value="Glyco_hydro_32N"/>
    <property type="match status" value="1"/>
</dbReference>
<dbReference type="InterPro" id="IPR013189">
    <property type="entry name" value="Glyco_hydro_32_C"/>
</dbReference>